<accession>A0A0P0RJB7</accession>
<organism evidence="1 2">
    <name type="scientific">Paraburkholderia caribensis MBA4</name>
    <dbReference type="NCBI Taxonomy" id="1323664"/>
    <lineage>
        <taxon>Bacteria</taxon>
        <taxon>Pseudomonadati</taxon>
        <taxon>Pseudomonadota</taxon>
        <taxon>Betaproteobacteria</taxon>
        <taxon>Burkholderiales</taxon>
        <taxon>Burkholderiaceae</taxon>
        <taxon>Paraburkholderia</taxon>
    </lineage>
</organism>
<dbReference type="EMBL" id="CP012747">
    <property type="protein sequence ID" value="ALL68755.1"/>
    <property type="molecule type" value="Genomic_DNA"/>
</dbReference>
<reference evidence="1 2" key="1">
    <citation type="journal article" date="2014" name="Genome Announc.">
        <title>Draft Genome Sequence of the Haloacid-Degrading Burkholderia caribensis Strain MBA4.</title>
        <authorList>
            <person name="Pan Y."/>
            <person name="Kong K.F."/>
            <person name="Tsang J.S."/>
        </authorList>
    </citation>
    <scope>NUCLEOTIDE SEQUENCE [LARGE SCALE GENOMIC DNA]</scope>
    <source>
        <strain evidence="1 2">MBA4</strain>
    </source>
</reference>
<sequence length="52" mass="5863">MRLARLPRSCRTCRISAASAARLSDVNVTNEIKPKGKLEELKHEIEDALSRK</sequence>
<name>A0A0P0RJB7_9BURK</name>
<protein>
    <submittedName>
        <fullName evidence="1">Uncharacterized protein</fullName>
    </submittedName>
</protein>
<evidence type="ECO:0000313" key="1">
    <source>
        <dbReference type="EMBL" id="ALL68755.1"/>
    </source>
</evidence>
<proteinExistence type="predicted"/>
<dbReference type="Proteomes" id="UP000019146">
    <property type="component" value="Chromosome 2"/>
</dbReference>
<dbReference type="KEGG" id="bcai:K788_0000225"/>
<gene>
    <name evidence="1" type="ORF">K788_0000225</name>
</gene>
<dbReference type="AlphaFoldDB" id="A0A0P0RJB7"/>
<evidence type="ECO:0000313" key="2">
    <source>
        <dbReference type="Proteomes" id="UP000019146"/>
    </source>
</evidence>